<dbReference type="PANTHER" id="PTHR37419:SF8">
    <property type="entry name" value="TOXIN YJJJ"/>
    <property type="match status" value="1"/>
</dbReference>
<feature type="domain" description="HipA N-terminal subdomain 1" evidence="5">
    <location>
        <begin position="6"/>
        <end position="115"/>
    </location>
</feature>
<evidence type="ECO:0000313" key="7">
    <source>
        <dbReference type="Proteomes" id="UP000190121"/>
    </source>
</evidence>
<dbReference type="InterPro" id="IPR017508">
    <property type="entry name" value="HipA_N1"/>
</dbReference>
<evidence type="ECO:0000256" key="3">
    <source>
        <dbReference type="ARBA" id="ARBA00022777"/>
    </source>
</evidence>
<keyword evidence="2" id="KW-0808">Transferase</keyword>
<comment type="similarity">
    <text evidence="1">Belongs to the HipA Ser/Thr kinase family.</text>
</comment>
<dbReference type="Proteomes" id="UP000190121">
    <property type="component" value="Unassembled WGS sequence"/>
</dbReference>
<dbReference type="InterPro" id="IPR012893">
    <property type="entry name" value="HipA-like_C"/>
</dbReference>
<dbReference type="GO" id="GO:0005829">
    <property type="term" value="C:cytosol"/>
    <property type="evidence" value="ECO:0007669"/>
    <property type="project" value="TreeGrafter"/>
</dbReference>
<evidence type="ECO:0000313" key="6">
    <source>
        <dbReference type="EMBL" id="SJZ56722.1"/>
    </source>
</evidence>
<dbReference type="Pfam" id="PF13657">
    <property type="entry name" value="Couple_hipA"/>
    <property type="match status" value="1"/>
</dbReference>
<accession>A0A1T4LPR7</accession>
<evidence type="ECO:0000256" key="1">
    <source>
        <dbReference type="ARBA" id="ARBA00010164"/>
    </source>
</evidence>
<dbReference type="Pfam" id="PF07804">
    <property type="entry name" value="HipA_C"/>
    <property type="match status" value="1"/>
</dbReference>
<keyword evidence="7" id="KW-1185">Reference proteome</keyword>
<reference evidence="7" key="1">
    <citation type="submission" date="2017-02" db="EMBL/GenBank/DDBJ databases">
        <authorList>
            <person name="Varghese N."/>
            <person name="Submissions S."/>
        </authorList>
    </citation>
    <scope>NUCLEOTIDE SEQUENCE [LARGE SCALE GENOMIC DNA]</scope>
    <source>
        <strain evidence="7">ATCC 51356</strain>
    </source>
</reference>
<dbReference type="GO" id="GO:0004674">
    <property type="term" value="F:protein serine/threonine kinase activity"/>
    <property type="evidence" value="ECO:0007669"/>
    <property type="project" value="TreeGrafter"/>
</dbReference>
<feature type="domain" description="HipA-like C-terminal" evidence="4">
    <location>
        <begin position="168"/>
        <end position="398"/>
    </location>
</feature>
<organism evidence="6 7">
    <name type="scientific">Porphyromonas circumdentaria</name>
    <dbReference type="NCBI Taxonomy" id="29524"/>
    <lineage>
        <taxon>Bacteria</taxon>
        <taxon>Pseudomonadati</taxon>
        <taxon>Bacteroidota</taxon>
        <taxon>Bacteroidia</taxon>
        <taxon>Bacteroidales</taxon>
        <taxon>Porphyromonadaceae</taxon>
        <taxon>Porphyromonas</taxon>
    </lineage>
</organism>
<dbReference type="RefSeq" id="WP_078736439.1">
    <property type="nucleotide sequence ID" value="NZ_FUXE01000004.1"/>
</dbReference>
<dbReference type="STRING" id="29524.SAMN02745171_00477"/>
<evidence type="ECO:0000259" key="4">
    <source>
        <dbReference type="Pfam" id="PF07804"/>
    </source>
</evidence>
<proteinExistence type="inferred from homology"/>
<dbReference type="Gene3D" id="1.10.1070.20">
    <property type="match status" value="1"/>
</dbReference>
<keyword evidence="3 6" id="KW-0418">Kinase</keyword>
<name>A0A1T4LPR7_9PORP</name>
<dbReference type="InterPro" id="IPR052028">
    <property type="entry name" value="HipA_Ser/Thr_kinase"/>
</dbReference>
<gene>
    <name evidence="6" type="ORF">SAMN02745171_00477</name>
</gene>
<dbReference type="EMBL" id="FUXE01000004">
    <property type="protein sequence ID" value="SJZ56722.1"/>
    <property type="molecule type" value="Genomic_DNA"/>
</dbReference>
<sequence length="427" mass="48609">MVRIVKVLIGGIYAGALYWDDARQVASFEYAPAFKSKGWDLSPIQMPIARQSVYSFPELSKETFMGLPGLFADALPDSYGKALLDRWLASQGRTMANPLERLCYQGKRSMGALEFEPAEDTFLEQSSTVELEALVKVAAEILNNRNSFSTNLQEDSQKALIDIIKVGTSAGGMRAKAVIAYNENTGEVRSGQVDAPEGFDHWLLKLDGVNNAMLGDPQHYGKIEYVYYLLAREAGIDMMECRLKEEQGRSHFMTRRFDRIGGNKKLHTQTLCGIAHYDYKMPLAYSYEQAFQVMRALRLPYPDAEQMYRRMVFNVIARNQDDHTKNISFVMNTSGEWRLSPAYDMSWAYNPEGQWTARHQMSINNKWEHITRADLLTVASKMHIQSPEKIIEAIAEAVSLWQRLAKEHDVPKESIEKIEQTLLYSSI</sequence>
<protein>
    <submittedName>
        <fullName evidence="6">Serine/threonine-protein kinase HipA</fullName>
    </submittedName>
</protein>
<evidence type="ECO:0000259" key="5">
    <source>
        <dbReference type="Pfam" id="PF13657"/>
    </source>
</evidence>
<dbReference type="AlphaFoldDB" id="A0A1T4LPR7"/>
<dbReference type="PANTHER" id="PTHR37419">
    <property type="entry name" value="SERINE/THREONINE-PROTEIN KINASE TOXIN HIPA"/>
    <property type="match status" value="1"/>
</dbReference>
<evidence type="ECO:0000256" key="2">
    <source>
        <dbReference type="ARBA" id="ARBA00022679"/>
    </source>
</evidence>
<dbReference type="OrthoDB" id="9805913at2"/>